<keyword evidence="7" id="KW-1185">Reference proteome</keyword>
<evidence type="ECO:0000313" key="6">
    <source>
        <dbReference type="EMBL" id="MCQ4045648.1"/>
    </source>
</evidence>
<evidence type="ECO:0000256" key="1">
    <source>
        <dbReference type="ARBA" id="ARBA00023015"/>
    </source>
</evidence>
<protein>
    <submittedName>
        <fullName evidence="6">TetR/AcrR family transcriptional regulator</fullName>
    </submittedName>
</protein>
<dbReference type="SUPFAM" id="SSF48498">
    <property type="entry name" value="Tetracyclin repressor-like, C-terminal domain"/>
    <property type="match status" value="1"/>
</dbReference>
<feature type="DNA-binding region" description="H-T-H motif" evidence="4">
    <location>
        <begin position="37"/>
        <end position="56"/>
    </location>
</feature>
<keyword evidence="3" id="KW-0804">Transcription</keyword>
<sequence>MVLHARRVETVDRETARQQVLDAAQQLFYSRGIQAVGMDAVRNASGVSLKRLYQLFPSKDELVLEFLQQRDSRWQRALADYVAAQPGPEERISAVFDWLYQWFSEPDYRGCAFINSFGELGAVSPGVAEQARQHKRAFHDYLARLVTASGRPAELADQLALLAEGAITTSAIFHTPEPARQAGDAARLLMRTHSDSDLAKPPR</sequence>
<dbReference type="Gene3D" id="1.10.357.10">
    <property type="entry name" value="Tetracycline Repressor, domain 2"/>
    <property type="match status" value="1"/>
</dbReference>
<dbReference type="SUPFAM" id="SSF46689">
    <property type="entry name" value="Homeodomain-like"/>
    <property type="match status" value="1"/>
</dbReference>
<dbReference type="InterPro" id="IPR001647">
    <property type="entry name" value="HTH_TetR"/>
</dbReference>
<evidence type="ECO:0000259" key="5">
    <source>
        <dbReference type="PROSITE" id="PS50977"/>
    </source>
</evidence>
<dbReference type="RefSeq" id="WP_255931793.1">
    <property type="nucleotide sequence ID" value="NZ_JANFNH010000046.1"/>
</dbReference>
<dbReference type="PRINTS" id="PR00455">
    <property type="entry name" value="HTHTETR"/>
</dbReference>
<dbReference type="EMBL" id="JANFNH010000046">
    <property type="protein sequence ID" value="MCQ4045648.1"/>
    <property type="molecule type" value="Genomic_DNA"/>
</dbReference>
<dbReference type="PANTHER" id="PTHR47506:SF1">
    <property type="entry name" value="HTH-TYPE TRANSCRIPTIONAL REGULATOR YJDC"/>
    <property type="match status" value="1"/>
</dbReference>
<evidence type="ECO:0000256" key="3">
    <source>
        <dbReference type="ARBA" id="ARBA00023163"/>
    </source>
</evidence>
<dbReference type="Pfam" id="PF16925">
    <property type="entry name" value="TetR_C_13"/>
    <property type="match status" value="1"/>
</dbReference>
<proteinExistence type="predicted"/>
<name>A0ABT1PM43_9ACTN</name>
<accession>A0ABT1PM43</accession>
<organism evidence="6 7">
    <name type="scientific">Streptantibioticus rubrisoli</name>
    <dbReference type="NCBI Taxonomy" id="1387313"/>
    <lineage>
        <taxon>Bacteria</taxon>
        <taxon>Bacillati</taxon>
        <taxon>Actinomycetota</taxon>
        <taxon>Actinomycetes</taxon>
        <taxon>Kitasatosporales</taxon>
        <taxon>Streptomycetaceae</taxon>
        <taxon>Streptantibioticus</taxon>
    </lineage>
</organism>
<dbReference type="PROSITE" id="PS50977">
    <property type="entry name" value="HTH_TETR_2"/>
    <property type="match status" value="1"/>
</dbReference>
<keyword evidence="1" id="KW-0805">Transcription regulation</keyword>
<dbReference type="InterPro" id="IPR036271">
    <property type="entry name" value="Tet_transcr_reg_TetR-rel_C_sf"/>
</dbReference>
<dbReference type="Pfam" id="PF00440">
    <property type="entry name" value="TetR_N"/>
    <property type="match status" value="1"/>
</dbReference>
<dbReference type="InterPro" id="IPR009057">
    <property type="entry name" value="Homeodomain-like_sf"/>
</dbReference>
<dbReference type="PANTHER" id="PTHR47506">
    <property type="entry name" value="TRANSCRIPTIONAL REGULATORY PROTEIN"/>
    <property type="match status" value="1"/>
</dbReference>
<dbReference type="Proteomes" id="UP001206206">
    <property type="component" value="Unassembled WGS sequence"/>
</dbReference>
<evidence type="ECO:0000313" key="7">
    <source>
        <dbReference type="Proteomes" id="UP001206206"/>
    </source>
</evidence>
<evidence type="ECO:0000256" key="4">
    <source>
        <dbReference type="PROSITE-ProRule" id="PRU00335"/>
    </source>
</evidence>
<comment type="caution">
    <text evidence="6">The sequence shown here is derived from an EMBL/GenBank/DDBJ whole genome shotgun (WGS) entry which is preliminary data.</text>
</comment>
<dbReference type="InterPro" id="IPR011075">
    <property type="entry name" value="TetR_C"/>
</dbReference>
<reference evidence="6 7" key="1">
    <citation type="submission" date="2022-06" db="EMBL/GenBank/DDBJ databases">
        <title>Draft genome sequence of type strain Streptomyces rubrisoli DSM 42083.</title>
        <authorList>
            <person name="Duangmal K."/>
            <person name="Klaysubun C."/>
        </authorList>
    </citation>
    <scope>NUCLEOTIDE SEQUENCE [LARGE SCALE GENOMIC DNA]</scope>
    <source>
        <strain evidence="6 7">DSM 42083</strain>
    </source>
</reference>
<gene>
    <name evidence="6" type="ORF">NON19_27355</name>
</gene>
<evidence type="ECO:0000256" key="2">
    <source>
        <dbReference type="ARBA" id="ARBA00023125"/>
    </source>
</evidence>
<feature type="domain" description="HTH tetR-type" evidence="5">
    <location>
        <begin position="14"/>
        <end position="74"/>
    </location>
</feature>
<keyword evidence="2 4" id="KW-0238">DNA-binding</keyword>